<feature type="compositionally biased region" description="Polar residues" evidence="5">
    <location>
        <begin position="1252"/>
        <end position="1263"/>
    </location>
</feature>
<dbReference type="Gene3D" id="3.40.50.300">
    <property type="entry name" value="P-loop containing nucleotide triphosphate hydrolases"/>
    <property type="match status" value="1"/>
</dbReference>
<dbReference type="Gene3D" id="2.130.10.10">
    <property type="entry name" value="YVTN repeat-like/Quinoprotein amine dehydrogenase"/>
    <property type="match status" value="4"/>
</dbReference>
<feature type="region of interest" description="Disordered" evidence="5">
    <location>
        <begin position="1242"/>
        <end position="1265"/>
    </location>
</feature>
<feature type="region of interest" description="Disordered" evidence="5">
    <location>
        <begin position="1459"/>
        <end position="1484"/>
    </location>
</feature>
<dbReference type="Proteomes" id="UP000316443">
    <property type="component" value="Unassembled WGS sequence"/>
</dbReference>
<feature type="repeat" description="WD" evidence="3">
    <location>
        <begin position="1668"/>
        <end position="1699"/>
    </location>
</feature>
<feature type="repeat" description="WD" evidence="3">
    <location>
        <begin position="1581"/>
        <end position="1608"/>
    </location>
</feature>
<dbReference type="SMART" id="SM00320">
    <property type="entry name" value="WD40"/>
    <property type="match status" value="12"/>
</dbReference>
<dbReference type="InterPro" id="IPR050349">
    <property type="entry name" value="WD_LIS1/nudF_dynein_reg"/>
</dbReference>
<dbReference type="InterPro" id="IPR001680">
    <property type="entry name" value="WD40_rpt"/>
</dbReference>
<evidence type="ECO:0000256" key="1">
    <source>
        <dbReference type="ARBA" id="ARBA00022574"/>
    </source>
</evidence>
<feature type="domain" description="Novel STAND NTPase 1" evidence="6">
    <location>
        <begin position="529"/>
        <end position="898"/>
    </location>
</feature>
<protein>
    <recommendedName>
        <fullName evidence="6">Novel STAND NTPase 1 domain-containing protein</fullName>
    </recommendedName>
</protein>
<keyword evidence="2" id="KW-0677">Repeat</keyword>
<dbReference type="EMBL" id="SFCA01000236">
    <property type="protein sequence ID" value="TRT43654.1"/>
    <property type="molecule type" value="Genomic_DNA"/>
</dbReference>
<dbReference type="PANTHER" id="PTHR44129">
    <property type="entry name" value="WD REPEAT-CONTAINING PROTEIN POP1"/>
    <property type="match status" value="1"/>
</dbReference>
<proteinExistence type="predicted"/>
<evidence type="ECO:0000256" key="5">
    <source>
        <dbReference type="SAM" id="MobiDB-lite"/>
    </source>
</evidence>
<evidence type="ECO:0000259" key="6">
    <source>
        <dbReference type="Pfam" id="PF20703"/>
    </source>
</evidence>
<dbReference type="InterPro" id="IPR019775">
    <property type="entry name" value="WD40_repeat_CS"/>
</dbReference>
<dbReference type="InterPro" id="IPR027417">
    <property type="entry name" value="P-loop_NTPase"/>
</dbReference>
<dbReference type="Pfam" id="PF00400">
    <property type="entry name" value="WD40"/>
    <property type="match status" value="4"/>
</dbReference>
<accession>A0A551X4J0</accession>
<dbReference type="PROSITE" id="PS00678">
    <property type="entry name" value="WD_REPEATS_1"/>
    <property type="match status" value="1"/>
</dbReference>
<dbReference type="SUPFAM" id="SSF52540">
    <property type="entry name" value="P-loop containing nucleoside triphosphate hydrolases"/>
    <property type="match status" value="1"/>
</dbReference>
<feature type="repeat" description="WD" evidence="3">
    <location>
        <begin position="1624"/>
        <end position="1668"/>
    </location>
</feature>
<evidence type="ECO:0000256" key="3">
    <source>
        <dbReference type="PROSITE-ProRule" id="PRU00221"/>
    </source>
</evidence>
<evidence type="ECO:0000313" key="7">
    <source>
        <dbReference type="EMBL" id="TRT43654.1"/>
    </source>
</evidence>
<dbReference type="SUPFAM" id="SSF50978">
    <property type="entry name" value="WD40 repeat-like"/>
    <property type="match status" value="2"/>
</dbReference>
<keyword evidence="4" id="KW-0175">Coiled coil</keyword>
<dbReference type="InterPro" id="IPR015943">
    <property type="entry name" value="WD40/YVTN_repeat-like_dom_sf"/>
</dbReference>
<feature type="coiled-coil region" evidence="4">
    <location>
        <begin position="916"/>
        <end position="963"/>
    </location>
</feature>
<feature type="compositionally biased region" description="Polar residues" evidence="5">
    <location>
        <begin position="1464"/>
        <end position="1484"/>
    </location>
</feature>
<dbReference type="Pfam" id="PF20703">
    <property type="entry name" value="nSTAND1"/>
    <property type="match status" value="1"/>
</dbReference>
<evidence type="ECO:0000256" key="4">
    <source>
        <dbReference type="SAM" id="Coils"/>
    </source>
</evidence>
<evidence type="ECO:0000313" key="8">
    <source>
        <dbReference type="Proteomes" id="UP000316443"/>
    </source>
</evidence>
<name>A0A551X4J0_MICAE</name>
<dbReference type="InterPro" id="IPR036322">
    <property type="entry name" value="WD40_repeat_dom_sf"/>
</dbReference>
<dbReference type="PROSITE" id="PS50082">
    <property type="entry name" value="WD_REPEATS_2"/>
    <property type="match status" value="4"/>
</dbReference>
<gene>
    <name evidence="7" type="ORF">EWV85_21715</name>
</gene>
<evidence type="ECO:0000256" key="2">
    <source>
        <dbReference type="ARBA" id="ARBA00022737"/>
    </source>
</evidence>
<feature type="repeat" description="WD" evidence="3">
    <location>
        <begin position="1469"/>
        <end position="1513"/>
    </location>
</feature>
<dbReference type="InterPro" id="IPR049052">
    <property type="entry name" value="nSTAND1"/>
</dbReference>
<sequence length="1797" mass="205008">MVGNYSDDVIMADNDRAVKVLTRAIRTGIGKFSLNLARCNYSQLRESILDRFHQENSSFDLEELTLSPQATRLFEEIETVLRHREKTPSALIILGLEQVESLETLFSNFNQVRTQFQNSFQFPLLLWVTDEVLVSLRQNAPDFVSGGKSFSFHWTTTELSDFLHKAADELFRAVLQNGAIGFLPYTSINSTKLADYRRRYQEIASAWQELERRQIELEQKLRASYIFAQGGDCYDRSLKPQPIEMRVELVKQAIKKYQESLVICQTIAEKTAEGTLDYCLSLCHHRLALLESSKAREHWQEEEKYLSNACQTFDNKDAEIAAKLRNELGGVLQNLEKWPELSQLAADSIALDSQLQNPLPLAQDYSFQAKIALEKAKETKEKQEEILEARKAASLALQALKRLKRSPQIQRWHTARYLLLLAQAKKHLEKWQLAIKTLKRALQTIEDARDKLAAHDHYEPALHIEILEELQEVFFHQRQYEEAFQKKQEILLVKGQNGLLAFVGASSLRPPVSPTGGEEIPDRAIDASGRQQDVEEIIRRLSPRNQKKLTIVLGPSGVGKTSMLEAGLVPQLRQEIFEGLKIMPLFLRLSKTKDWREEIQQELEKERKLLNIHALVHAESENTGINAAVDRDVEALMIERLKSQQDQVFTVLILDQFEDFFFICKNPQERTRFFDFLKQCFGISNVLIVISLREDYLHYLLELEKYIQDNQQSERTTDADYQDVLSYKNRYPLHNFTKEKAKELIRDLTSNSQFKLEDNLIEKLVDDLAGNTEQVRPIELQIVGAQLQEEEISSLAEYIKLAEGENSPKHSLIKKYLNDVVKACGEKNKEIADLVLYLLTDEDDKRPLKTLKDFRETIEDNDDIRLILVLDIFVQSKLVVVYKETSEKQYQLLHDYLSRLIREQSKAREEWYRAKIDKISREAAAAEARAAAAEAKVKLQIDLDEAIKAKNEAEHQTEKARKKLSVVGAIGLITTIGAIMSGLAWITSDRLTKQNKAEIDGARVIKSFNSGYGNLENLFFRALQAGQQLNELVKTNSSQGFDSYPTTSPLLALQQTFENIDKQDIYRYDLGKDDNGKSSNIMDVNLQPDKNIVTTIHTNGQILQRQTDAQGNYSKQKVKELANISNFTFQGKKIELKQINRIIFSPDGQKIALVIGDGNRQIVLIWKNWESSPKEPTQKEPTYHYEHPGNVNLLNFDPNSQWLMTVSESQIILYDTVNQTKREFLWEISPEKPVKNRISLEDVTSQKHSRPSRQSSGNPSSIILSADLSHNKNNPKLALGFNSGETAIVDLNNLAKIRTIQPQVRKAVIALDFNFDTQLLAIGFENGSLVNFDLTNNEMKSCPSEGLVFSKVEFMPDNLLAIGYRNGLLKIIRRECQKLFQFKAHDREIQGLQLSGDRQWLTTNSELEVRRWKLDPRQEFAVNPKNILNQASLSSDGKLLATATNRGIELWNLSDEKEPDKPFYSQNKSNGNTDPITSISFQPNNNQPDLLATGSWGGILSLWRFQSQTNHRLRDQAEVSVPNSDQPNSPIWSLTFSQDGSLLATGSRDGSRDGIIQIRSVAALLKNDTTPLCRISINSDVLSIAIRPDNQEIAIGSANGEIYLWDLRDNGGCVSNKQLEPKKYFRHFAAVVTVQYIPYKDNQWLLATGSDDLTARLWSLDGKEKVRFEDHDGSVRGIAYLPKDKVLVTASGDRSVRLWTWKDDLESIDSSQPLSGELIAKHNGHIRPIRGIFFRDQPRQLISISTAPKIRFWPIPESKDYLHSLMDNACKEVPNMEENKQEMEKICSKIPKQPSEP</sequence>
<keyword evidence="1 3" id="KW-0853">WD repeat</keyword>
<feature type="coiled-coil region" evidence="4">
    <location>
        <begin position="421"/>
        <end position="455"/>
    </location>
</feature>
<dbReference type="PROSITE" id="PS50294">
    <property type="entry name" value="WD_REPEATS_REGION"/>
    <property type="match status" value="1"/>
</dbReference>
<organism evidence="7 8">
    <name type="scientific">Microcystis aeruginosa Ma_QC_C_20070703_M131</name>
    <dbReference type="NCBI Taxonomy" id="2486263"/>
    <lineage>
        <taxon>Bacteria</taxon>
        <taxon>Bacillati</taxon>
        <taxon>Cyanobacteriota</taxon>
        <taxon>Cyanophyceae</taxon>
        <taxon>Oscillatoriophycideae</taxon>
        <taxon>Chroococcales</taxon>
        <taxon>Microcystaceae</taxon>
        <taxon>Microcystis</taxon>
    </lineage>
</organism>
<comment type="caution">
    <text evidence="7">The sequence shown here is derived from an EMBL/GenBank/DDBJ whole genome shotgun (WGS) entry which is preliminary data.</text>
</comment>
<reference evidence="7 8" key="1">
    <citation type="submission" date="2019-01" db="EMBL/GenBank/DDBJ databases">
        <title>Coherence of Microcystis species and biogeography revealed through population genomics.</title>
        <authorList>
            <person name="Perez-Carrascal O.M."/>
            <person name="Terrat Y."/>
            <person name="Giani A."/>
            <person name="Fortin N."/>
            <person name="Tromas N."/>
            <person name="Shapiro B.J."/>
        </authorList>
    </citation>
    <scope>NUCLEOTIDE SEQUENCE [LARGE SCALE GENOMIC DNA]</scope>
    <source>
        <strain evidence="7">Ma_QC_C_20070703_M131</strain>
    </source>
</reference>